<evidence type="ECO:0000256" key="9">
    <source>
        <dbReference type="SAM" id="MobiDB-lite"/>
    </source>
</evidence>
<dbReference type="AlphaFoldDB" id="A0A1X2I2B9"/>
<dbReference type="InterPro" id="IPR036866">
    <property type="entry name" value="RibonucZ/Hydroxyglut_hydro"/>
</dbReference>
<evidence type="ECO:0000256" key="6">
    <source>
        <dbReference type="ARBA" id="ARBA00022759"/>
    </source>
</evidence>
<accession>A0A1X2I2B9</accession>
<evidence type="ECO:0000256" key="3">
    <source>
        <dbReference type="ARBA" id="ARBA00022694"/>
    </source>
</evidence>
<dbReference type="Pfam" id="PF23023">
    <property type="entry name" value="Anti-Pycsar_Apyc1"/>
    <property type="match status" value="1"/>
</dbReference>
<keyword evidence="3" id="KW-0819">tRNA processing</keyword>
<evidence type="ECO:0000313" key="10">
    <source>
        <dbReference type="EMBL" id="ORZ07842.1"/>
    </source>
</evidence>
<keyword evidence="5" id="KW-0479">Metal-binding</keyword>
<keyword evidence="8" id="KW-0862">Zinc</keyword>
<name>A0A1X2I2B9_9FUNG</name>
<evidence type="ECO:0000256" key="8">
    <source>
        <dbReference type="ARBA" id="ARBA00022833"/>
    </source>
</evidence>
<evidence type="ECO:0000256" key="5">
    <source>
        <dbReference type="ARBA" id="ARBA00022723"/>
    </source>
</evidence>
<dbReference type="InterPro" id="IPR013471">
    <property type="entry name" value="RNase_Z/BN"/>
</dbReference>
<dbReference type="EMBL" id="MCGE01000033">
    <property type="protein sequence ID" value="ORZ07842.1"/>
    <property type="molecule type" value="Genomic_DNA"/>
</dbReference>
<dbReference type="GO" id="GO:0046872">
    <property type="term" value="F:metal ion binding"/>
    <property type="evidence" value="ECO:0007669"/>
    <property type="project" value="UniProtKB-KW"/>
</dbReference>
<dbReference type="GO" id="GO:0042781">
    <property type="term" value="F:3'-tRNA processing endoribonuclease activity"/>
    <property type="evidence" value="ECO:0007669"/>
    <property type="project" value="TreeGrafter"/>
</dbReference>
<comment type="cofactor">
    <cofactor evidence="1">
        <name>Zn(2+)</name>
        <dbReference type="ChEBI" id="CHEBI:29105"/>
    </cofactor>
</comment>
<reference evidence="10 11" key="1">
    <citation type="submission" date="2016-07" db="EMBL/GenBank/DDBJ databases">
        <title>Pervasive Adenine N6-methylation of Active Genes in Fungi.</title>
        <authorList>
            <consortium name="DOE Joint Genome Institute"/>
            <person name="Mondo S.J."/>
            <person name="Dannebaum R.O."/>
            <person name="Kuo R.C."/>
            <person name="Labutti K."/>
            <person name="Haridas S."/>
            <person name="Kuo A."/>
            <person name="Salamov A."/>
            <person name="Ahrendt S.R."/>
            <person name="Lipzen A."/>
            <person name="Sullivan W."/>
            <person name="Andreopoulos W.B."/>
            <person name="Clum A."/>
            <person name="Lindquist E."/>
            <person name="Daum C."/>
            <person name="Ramamoorthy G.K."/>
            <person name="Gryganskyi A."/>
            <person name="Culley D."/>
            <person name="Magnuson J.K."/>
            <person name="James T.Y."/>
            <person name="O'Malley M.A."/>
            <person name="Stajich J.E."/>
            <person name="Spatafora J.W."/>
            <person name="Visel A."/>
            <person name="Grigoriev I.V."/>
        </authorList>
    </citation>
    <scope>NUCLEOTIDE SEQUENCE [LARGE SCALE GENOMIC DNA]</scope>
    <source>
        <strain evidence="10 11">NRRL 1336</strain>
    </source>
</reference>
<dbReference type="HAMAP" id="MF_01818">
    <property type="entry name" value="RNase_Z_BN"/>
    <property type="match status" value="1"/>
</dbReference>
<dbReference type="Proteomes" id="UP000193560">
    <property type="component" value="Unassembled WGS sequence"/>
</dbReference>
<comment type="subunit">
    <text evidence="2">Homodimer.</text>
</comment>
<dbReference type="GO" id="GO:0005634">
    <property type="term" value="C:nucleus"/>
    <property type="evidence" value="ECO:0007669"/>
    <property type="project" value="TreeGrafter"/>
</dbReference>
<dbReference type="PANTHER" id="PTHR46018">
    <property type="entry name" value="ZINC PHOSPHODIESTERASE ELAC PROTEIN 1"/>
    <property type="match status" value="1"/>
</dbReference>
<evidence type="ECO:0000313" key="11">
    <source>
        <dbReference type="Proteomes" id="UP000193560"/>
    </source>
</evidence>
<proteinExistence type="inferred from homology"/>
<dbReference type="OrthoDB" id="527344at2759"/>
<sequence>MVVAMDITFLGTSSAQPSTTRNHQSMALRVDGDIWLFDCGEATQHQFQKSHLKMGRITKIFITHMHGDHCFGLGPLMCSMTDTLNPDKKILDDTTQPLDQQQPPIEIYGPARLRQWLRTTLSSTYSNLRGYYRVHEFLRPDEKDQADGYVMDEQTNDGDDAADSAPHHPPHHHPQELRGTNHYLSPVTTLDLGKGYTVVAAPIEHSIPSLGFLVQEPDVLGNLDRELVVPHLLRNADALKTQQGIKQPLSLLGRLQRQGERIQLPDGTWLDPPTKKPGRQVVILGDTCDPSSLIPYCHQPHLLVHEATNALTSLDIDKKSDGTLTMTHEMVETRARQHGHSTPQMAGDFAKRIGARTLILTHFSARYKGDLSEDGIKVMEEIRQLALDRFGKENDSELYCARDLWSFDIKHR</sequence>
<protein>
    <submittedName>
        <fullName evidence="10">Beta-lactamase-like protein</fullName>
    </submittedName>
</protein>
<dbReference type="PANTHER" id="PTHR46018:SF2">
    <property type="entry name" value="ZINC PHOSPHODIESTERASE ELAC PROTEIN 1"/>
    <property type="match status" value="1"/>
</dbReference>
<keyword evidence="6" id="KW-0255">Endonuclease</keyword>
<keyword evidence="11" id="KW-1185">Reference proteome</keyword>
<dbReference type="Gene3D" id="3.60.15.10">
    <property type="entry name" value="Ribonuclease Z/Hydroxyacylglutathione hydrolase-like"/>
    <property type="match status" value="1"/>
</dbReference>
<organism evidence="10 11">
    <name type="scientific">Absidia repens</name>
    <dbReference type="NCBI Taxonomy" id="90262"/>
    <lineage>
        <taxon>Eukaryota</taxon>
        <taxon>Fungi</taxon>
        <taxon>Fungi incertae sedis</taxon>
        <taxon>Mucoromycota</taxon>
        <taxon>Mucoromycotina</taxon>
        <taxon>Mucoromycetes</taxon>
        <taxon>Mucorales</taxon>
        <taxon>Cunninghamellaceae</taxon>
        <taxon>Absidia</taxon>
    </lineage>
</organism>
<dbReference type="STRING" id="90262.A0A1X2I2B9"/>
<evidence type="ECO:0000256" key="2">
    <source>
        <dbReference type="ARBA" id="ARBA00011738"/>
    </source>
</evidence>
<evidence type="ECO:0000256" key="4">
    <source>
        <dbReference type="ARBA" id="ARBA00022722"/>
    </source>
</evidence>
<dbReference type="CDD" id="cd07717">
    <property type="entry name" value="RNaseZ_ZiPD-like_MBL-fold"/>
    <property type="match status" value="1"/>
</dbReference>
<evidence type="ECO:0000256" key="7">
    <source>
        <dbReference type="ARBA" id="ARBA00022801"/>
    </source>
</evidence>
<gene>
    <name evidence="10" type="ORF">BCR42DRAFT_148811</name>
</gene>
<comment type="caution">
    <text evidence="10">The sequence shown here is derived from an EMBL/GenBank/DDBJ whole genome shotgun (WGS) entry which is preliminary data.</text>
</comment>
<keyword evidence="4" id="KW-0540">Nuclease</keyword>
<evidence type="ECO:0000256" key="1">
    <source>
        <dbReference type="ARBA" id="ARBA00001947"/>
    </source>
</evidence>
<keyword evidence="7" id="KW-0378">Hydrolase</keyword>
<feature type="region of interest" description="Disordered" evidence="9">
    <location>
        <begin position="150"/>
        <end position="179"/>
    </location>
</feature>
<dbReference type="SUPFAM" id="SSF56281">
    <property type="entry name" value="Metallo-hydrolase/oxidoreductase"/>
    <property type="match status" value="1"/>
</dbReference>